<dbReference type="EMBL" id="BMAR01000009">
    <property type="protein sequence ID" value="GFR45188.1"/>
    <property type="molecule type" value="Genomic_DNA"/>
</dbReference>
<comment type="caution">
    <text evidence="4">The sequence shown here is derived from an EMBL/GenBank/DDBJ whole genome shotgun (WGS) entry which is preliminary data.</text>
</comment>
<dbReference type="InterPro" id="IPR013919">
    <property type="entry name" value="Pex16"/>
</dbReference>
<comment type="subcellular location">
    <subcellularLocation>
        <location evidence="2">Peroxisome membrane</location>
    </subcellularLocation>
</comment>
<dbReference type="AlphaFoldDB" id="A0AAD3DR60"/>
<evidence type="ECO:0000256" key="1">
    <source>
        <dbReference type="ARBA" id="ARBA00009505"/>
    </source>
</evidence>
<evidence type="ECO:0000313" key="5">
    <source>
        <dbReference type="Proteomes" id="UP001054857"/>
    </source>
</evidence>
<sequence>MLSRYKEWVKRHPGIVQNLDWLLLLSVWNPGRTSGGYEFTYEAYHAAVGLLSLWHQSILEEEELPTSRPSPYLWLDALEHVETLIELRGMHLEQGGRMSRYSPLMVVEVARACLKMSAWSRYSGHVFLRRPAPEDLHQFESELGFQDILASLERLRMRYISCCPSVVTEGEEGATAFAAATAAPLPPSAQQQQQGQERGQQQQGHEERSGALCGGAGSSGSGGSGGGSCEITAEDVAGQQGHACGAQRPNGTGSGGGCCVGSGAAAAAAASLPRVYGVRQYVDEQLGWAARVLLPGRGRVEGCTACGGAGGQGDSSSQGHGAEVSGTFSSPSCDERAMSGADCSTSPACTTAAAARCGYRGDPWVNGTRWNLSSPNGRLCHNLQANASSCLSSGTSGKQRQQAALHLLAAAAAAPGQQPPTGAQQAREDPDLHMGRNLLWLAELLHIWRPVVYVSLLRRYGRRSWRPWLGSLAVDLLSGHFHRRGRQHLE</sequence>
<dbReference type="Proteomes" id="UP001054857">
    <property type="component" value="Unassembled WGS sequence"/>
</dbReference>
<evidence type="ECO:0000313" key="4">
    <source>
        <dbReference type="EMBL" id="GFR45188.1"/>
    </source>
</evidence>
<comment type="similarity">
    <text evidence="1 2">Belongs to the peroxin-16 family.</text>
</comment>
<protein>
    <recommendedName>
        <fullName evidence="2">Peroxisomal membrane protein PEX16</fullName>
    </recommendedName>
</protein>
<reference evidence="4 5" key="1">
    <citation type="journal article" date="2021" name="Sci. Rep.">
        <title>Genome sequencing of the multicellular alga Astrephomene provides insights into convergent evolution of germ-soma differentiation.</title>
        <authorList>
            <person name="Yamashita S."/>
            <person name="Yamamoto K."/>
            <person name="Matsuzaki R."/>
            <person name="Suzuki S."/>
            <person name="Yamaguchi H."/>
            <person name="Hirooka S."/>
            <person name="Minakuchi Y."/>
            <person name="Miyagishima S."/>
            <person name="Kawachi M."/>
            <person name="Toyoda A."/>
            <person name="Nozaki H."/>
        </authorList>
    </citation>
    <scope>NUCLEOTIDE SEQUENCE [LARGE SCALE GENOMIC DNA]</scope>
    <source>
        <strain evidence="4 5">NIES-4017</strain>
    </source>
</reference>
<keyword evidence="5" id="KW-1185">Reference proteome</keyword>
<evidence type="ECO:0000256" key="3">
    <source>
        <dbReference type="SAM" id="MobiDB-lite"/>
    </source>
</evidence>
<dbReference type="GO" id="GO:0007031">
    <property type="term" value="P:peroxisome organization"/>
    <property type="evidence" value="ECO:0007669"/>
    <property type="project" value="UniProtKB-KW"/>
</dbReference>
<organism evidence="4 5">
    <name type="scientific">Astrephomene gubernaculifera</name>
    <dbReference type="NCBI Taxonomy" id="47775"/>
    <lineage>
        <taxon>Eukaryota</taxon>
        <taxon>Viridiplantae</taxon>
        <taxon>Chlorophyta</taxon>
        <taxon>core chlorophytes</taxon>
        <taxon>Chlorophyceae</taxon>
        <taxon>CS clade</taxon>
        <taxon>Chlamydomonadales</taxon>
        <taxon>Astrephomenaceae</taxon>
        <taxon>Astrephomene</taxon>
    </lineage>
</organism>
<evidence type="ECO:0000256" key="2">
    <source>
        <dbReference type="RuleBase" id="RU365003"/>
    </source>
</evidence>
<name>A0AAD3DR60_9CHLO</name>
<gene>
    <name evidence="4" type="ORF">Agub_g6577</name>
</gene>
<dbReference type="PANTHER" id="PTHR13299:SF0">
    <property type="entry name" value="PEROXISOMAL MEMBRANE PROTEIN PEX16"/>
    <property type="match status" value="1"/>
</dbReference>
<proteinExistence type="inferred from homology"/>
<keyword evidence="2" id="KW-0962">Peroxisome biogenesis</keyword>
<dbReference type="GO" id="GO:0005778">
    <property type="term" value="C:peroxisomal membrane"/>
    <property type="evidence" value="ECO:0007669"/>
    <property type="project" value="UniProtKB-SubCell"/>
</dbReference>
<dbReference type="PANTHER" id="PTHR13299">
    <property type="entry name" value="PEROXISOMAL MEMBRANE PROTEIN PEX16"/>
    <property type="match status" value="1"/>
</dbReference>
<feature type="region of interest" description="Disordered" evidence="3">
    <location>
        <begin position="182"/>
        <end position="219"/>
    </location>
</feature>
<feature type="compositionally biased region" description="Low complexity" evidence="3">
    <location>
        <begin position="182"/>
        <end position="203"/>
    </location>
</feature>
<feature type="non-terminal residue" evidence="4">
    <location>
        <position position="1"/>
    </location>
</feature>
<dbReference type="Pfam" id="PF08610">
    <property type="entry name" value="Pex16"/>
    <property type="match status" value="2"/>
</dbReference>
<accession>A0AAD3DR60</accession>
<keyword evidence="2" id="KW-0576">Peroxisome</keyword>